<sequence>MRQVGGDIPIKKCRECVRLLHLALTWSGTLSFGQEFGFDSRPGQILLSVLPDRRDFSVNSDSAWKYHT</sequence>
<accession>A0A5B7K7Z2</accession>
<keyword evidence="2" id="KW-1185">Reference proteome</keyword>
<evidence type="ECO:0000313" key="1">
    <source>
        <dbReference type="EMBL" id="MPD02946.1"/>
    </source>
</evidence>
<gene>
    <name evidence="1" type="ORF">E2C01_098555</name>
</gene>
<proteinExistence type="predicted"/>
<protein>
    <submittedName>
        <fullName evidence="1">Uncharacterized protein</fullName>
    </submittedName>
</protein>
<dbReference type="AlphaFoldDB" id="A0A5B7K7Z2"/>
<comment type="caution">
    <text evidence="1">The sequence shown here is derived from an EMBL/GenBank/DDBJ whole genome shotgun (WGS) entry which is preliminary data.</text>
</comment>
<name>A0A5B7K7Z2_PORTR</name>
<evidence type="ECO:0000313" key="2">
    <source>
        <dbReference type="Proteomes" id="UP000324222"/>
    </source>
</evidence>
<organism evidence="1 2">
    <name type="scientific">Portunus trituberculatus</name>
    <name type="common">Swimming crab</name>
    <name type="synonym">Neptunus trituberculatus</name>
    <dbReference type="NCBI Taxonomy" id="210409"/>
    <lineage>
        <taxon>Eukaryota</taxon>
        <taxon>Metazoa</taxon>
        <taxon>Ecdysozoa</taxon>
        <taxon>Arthropoda</taxon>
        <taxon>Crustacea</taxon>
        <taxon>Multicrustacea</taxon>
        <taxon>Malacostraca</taxon>
        <taxon>Eumalacostraca</taxon>
        <taxon>Eucarida</taxon>
        <taxon>Decapoda</taxon>
        <taxon>Pleocyemata</taxon>
        <taxon>Brachyura</taxon>
        <taxon>Eubrachyura</taxon>
        <taxon>Portunoidea</taxon>
        <taxon>Portunidae</taxon>
        <taxon>Portuninae</taxon>
        <taxon>Portunus</taxon>
    </lineage>
</organism>
<dbReference type="Proteomes" id="UP000324222">
    <property type="component" value="Unassembled WGS sequence"/>
</dbReference>
<reference evidence="1 2" key="1">
    <citation type="submission" date="2019-05" db="EMBL/GenBank/DDBJ databases">
        <title>Another draft genome of Portunus trituberculatus and its Hox gene families provides insights of decapod evolution.</title>
        <authorList>
            <person name="Jeong J.-H."/>
            <person name="Song I."/>
            <person name="Kim S."/>
            <person name="Choi T."/>
            <person name="Kim D."/>
            <person name="Ryu S."/>
            <person name="Kim W."/>
        </authorList>
    </citation>
    <scope>NUCLEOTIDE SEQUENCE [LARGE SCALE GENOMIC DNA]</scope>
    <source>
        <tissue evidence="1">Muscle</tissue>
    </source>
</reference>
<dbReference type="EMBL" id="VSRR010133859">
    <property type="protein sequence ID" value="MPD02946.1"/>
    <property type="molecule type" value="Genomic_DNA"/>
</dbReference>